<evidence type="ECO:0000313" key="8">
    <source>
        <dbReference type="EMBL" id="RJE87102.1"/>
    </source>
</evidence>
<dbReference type="GO" id="GO:0000271">
    <property type="term" value="P:polysaccharide biosynthetic process"/>
    <property type="evidence" value="ECO:0007669"/>
    <property type="project" value="InterPro"/>
</dbReference>
<dbReference type="PANTHER" id="PTHR38459">
    <property type="entry name" value="PROPHAGE BACTOPRENOL-LINKED GLUCOSE TRANSLOCASE HOMOLOG"/>
    <property type="match status" value="1"/>
</dbReference>
<evidence type="ECO:0000256" key="3">
    <source>
        <dbReference type="ARBA" id="ARBA00022692"/>
    </source>
</evidence>
<comment type="subcellular location">
    <subcellularLocation>
        <location evidence="1">Membrane</location>
        <topology evidence="1">Multi-pass membrane protein</topology>
    </subcellularLocation>
</comment>
<keyword evidence="9" id="KW-1185">Reference proteome</keyword>
<sequence length="128" mass="13393">MLGAVARFALTGGLATLVHLGVAIGLVWFGMLPLISNTVAFLIAFMVSFSGHHLFTFAGHGSSATQTFGRFAMVAAIGFLANEIVLFLLQGIGLFRLEAAVLISTAFAAACTFILSRTWAFAGSGHAR</sequence>
<reference evidence="9" key="1">
    <citation type="submission" date="2018-09" db="EMBL/GenBank/DDBJ databases">
        <title>Acidovorax cavernicola nov. sp. isolated from Gruta de las Maravillas (Aracena, Spain).</title>
        <authorList>
            <person name="Jurado V."/>
            <person name="Gutierrez-Patricio S."/>
            <person name="Gonzalez-Pimentel J.L."/>
            <person name="Miller A.Z."/>
            <person name="Laiz L."/>
            <person name="Saiz-Jimenez C."/>
        </authorList>
    </citation>
    <scope>NUCLEOTIDE SEQUENCE [LARGE SCALE GENOMIC DNA]</scope>
    <source>
        <strain evidence="9">1011MAR3C25</strain>
    </source>
</reference>
<protein>
    <submittedName>
        <fullName evidence="8">GtrA family protein</fullName>
    </submittedName>
</protein>
<keyword evidence="3 6" id="KW-0812">Transmembrane</keyword>
<accession>A0A418T1M7</accession>
<evidence type="ECO:0000259" key="7">
    <source>
        <dbReference type="Pfam" id="PF04138"/>
    </source>
</evidence>
<evidence type="ECO:0000313" key="9">
    <source>
        <dbReference type="Proteomes" id="UP000284202"/>
    </source>
</evidence>
<feature type="transmembrane region" description="Helical" evidence="6">
    <location>
        <begin position="99"/>
        <end position="122"/>
    </location>
</feature>
<name>A0A418T1M7_9RHOB</name>
<dbReference type="InterPro" id="IPR051401">
    <property type="entry name" value="GtrA_CellWall_Glycosyl"/>
</dbReference>
<comment type="similarity">
    <text evidence="2">Belongs to the GtrA family.</text>
</comment>
<evidence type="ECO:0000256" key="6">
    <source>
        <dbReference type="SAM" id="Phobius"/>
    </source>
</evidence>
<gene>
    <name evidence="8" type="ORF">D3P04_04945</name>
</gene>
<dbReference type="InterPro" id="IPR007267">
    <property type="entry name" value="GtrA_DPMS_TM"/>
</dbReference>
<proteinExistence type="inferred from homology"/>
<dbReference type="GO" id="GO:0005886">
    <property type="term" value="C:plasma membrane"/>
    <property type="evidence" value="ECO:0007669"/>
    <property type="project" value="TreeGrafter"/>
</dbReference>
<dbReference type="RefSeq" id="WP_119746558.1">
    <property type="nucleotide sequence ID" value="NZ_QZCG01000003.1"/>
</dbReference>
<organism evidence="8 9">
    <name type="scientific">Paracoccus onubensis</name>
    <dbReference type="NCBI Taxonomy" id="1675788"/>
    <lineage>
        <taxon>Bacteria</taxon>
        <taxon>Pseudomonadati</taxon>
        <taxon>Pseudomonadota</taxon>
        <taxon>Alphaproteobacteria</taxon>
        <taxon>Rhodobacterales</taxon>
        <taxon>Paracoccaceae</taxon>
        <taxon>Paracoccus</taxon>
    </lineage>
</organism>
<evidence type="ECO:0000256" key="1">
    <source>
        <dbReference type="ARBA" id="ARBA00004141"/>
    </source>
</evidence>
<comment type="caution">
    <text evidence="8">The sequence shown here is derived from an EMBL/GenBank/DDBJ whole genome shotgun (WGS) entry which is preliminary data.</text>
</comment>
<feature type="transmembrane region" description="Helical" evidence="6">
    <location>
        <begin position="39"/>
        <end position="59"/>
    </location>
</feature>
<dbReference type="Proteomes" id="UP000284202">
    <property type="component" value="Unassembled WGS sequence"/>
</dbReference>
<feature type="transmembrane region" description="Helical" evidence="6">
    <location>
        <begin position="71"/>
        <end position="93"/>
    </location>
</feature>
<dbReference type="Pfam" id="PF04138">
    <property type="entry name" value="GtrA_DPMS_TM"/>
    <property type="match status" value="1"/>
</dbReference>
<feature type="domain" description="GtrA/DPMS transmembrane" evidence="7">
    <location>
        <begin position="7"/>
        <end position="121"/>
    </location>
</feature>
<dbReference type="OrthoDB" id="7024322at2"/>
<dbReference type="PANTHER" id="PTHR38459:SF1">
    <property type="entry name" value="PROPHAGE BACTOPRENOL-LINKED GLUCOSE TRANSLOCASE HOMOLOG"/>
    <property type="match status" value="1"/>
</dbReference>
<evidence type="ECO:0000256" key="4">
    <source>
        <dbReference type="ARBA" id="ARBA00022989"/>
    </source>
</evidence>
<keyword evidence="5 6" id="KW-0472">Membrane</keyword>
<evidence type="ECO:0000256" key="5">
    <source>
        <dbReference type="ARBA" id="ARBA00023136"/>
    </source>
</evidence>
<keyword evidence="4 6" id="KW-1133">Transmembrane helix</keyword>
<dbReference type="EMBL" id="QZCG01000003">
    <property type="protein sequence ID" value="RJE87102.1"/>
    <property type="molecule type" value="Genomic_DNA"/>
</dbReference>
<evidence type="ECO:0000256" key="2">
    <source>
        <dbReference type="ARBA" id="ARBA00009399"/>
    </source>
</evidence>
<dbReference type="AlphaFoldDB" id="A0A418T1M7"/>